<dbReference type="Gene3D" id="6.10.140.2220">
    <property type="match status" value="1"/>
</dbReference>
<comment type="caution">
    <text evidence="7">The sequence shown here is derived from an EMBL/GenBank/DDBJ whole genome shotgun (WGS) entry which is preliminary data.</text>
</comment>
<keyword evidence="1" id="KW-0479">Metal-binding</keyword>
<dbReference type="AlphaFoldDB" id="A0A9P9DEC7"/>
<dbReference type="OrthoDB" id="5952526at2759"/>
<sequence>MEPPITMTSDPDNLQSRPPSPSRSPSRSPPHPIPYGLKLGENIYSPLIDDDICCYCGSPDSQKPCHNCRLVQYCSKKCWVYDRRPRHRQQCKRIVYESWRYNYYRKKLTRQFGDDVFEKKLGDWRFWGNEEDGFQKLFVDAVMGLVEAGVKFNTRRAIREAVGSMRMMSLLNPRAPSPLMGSLHLRIGEDQSCYDHCKLWFATGANPDYDWDTHSDNLQIQHADVLEPVEPFFKAGGMDSLYYLVPTTLFKIRLLHDLQALQRLQLLAGTILPRELYDIIAQDSVRYIAARNKAIRDQDPSHLIPKVTKQIRFLFNEADKACPPQISFWRVFLKAEKDWLWICEFGDEDVRRVRKVVADVYNSWVETPGAIGVVEELVASRAVDEGIVN</sequence>
<evidence type="ECO:0000256" key="3">
    <source>
        <dbReference type="ARBA" id="ARBA00022833"/>
    </source>
</evidence>
<evidence type="ECO:0000313" key="8">
    <source>
        <dbReference type="Proteomes" id="UP000700596"/>
    </source>
</evidence>
<dbReference type="Proteomes" id="UP000700596">
    <property type="component" value="Unassembled WGS sequence"/>
</dbReference>
<evidence type="ECO:0000256" key="4">
    <source>
        <dbReference type="PROSITE-ProRule" id="PRU00134"/>
    </source>
</evidence>
<evidence type="ECO:0000313" key="7">
    <source>
        <dbReference type="EMBL" id="KAH7117624.1"/>
    </source>
</evidence>
<dbReference type="EMBL" id="JAGMWT010000013">
    <property type="protein sequence ID" value="KAH7117624.1"/>
    <property type="molecule type" value="Genomic_DNA"/>
</dbReference>
<evidence type="ECO:0000256" key="5">
    <source>
        <dbReference type="SAM" id="MobiDB-lite"/>
    </source>
</evidence>
<feature type="compositionally biased region" description="Pro residues" evidence="5">
    <location>
        <begin position="18"/>
        <end position="32"/>
    </location>
</feature>
<dbReference type="SUPFAM" id="SSF144232">
    <property type="entry name" value="HIT/MYND zinc finger-like"/>
    <property type="match status" value="1"/>
</dbReference>
<dbReference type="PROSITE" id="PS01360">
    <property type="entry name" value="ZF_MYND_1"/>
    <property type="match status" value="1"/>
</dbReference>
<dbReference type="InterPro" id="IPR002893">
    <property type="entry name" value="Znf_MYND"/>
</dbReference>
<name>A0A9P9DEC7_9PLEO</name>
<keyword evidence="8" id="KW-1185">Reference proteome</keyword>
<feature type="region of interest" description="Disordered" evidence="5">
    <location>
        <begin position="1"/>
        <end position="32"/>
    </location>
</feature>
<proteinExistence type="predicted"/>
<dbReference type="PROSITE" id="PS50865">
    <property type="entry name" value="ZF_MYND_2"/>
    <property type="match status" value="1"/>
</dbReference>
<feature type="compositionally biased region" description="Polar residues" evidence="5">
    <location>
        <begin position="1"/>
        <end position="15"/>
    </location>
</feature>
<gene>
    <name evidence="7" type="ORF">B0J11DRAFT_493260</name>
</gene>
<dbReference type="GO" id="GO:0008270">
    <property type="term" value="F:zinc ion binding"/>
    <property type="evidence" value="ECO:0007669"/>
    <property type="project" value="UniProtKB-KW"/>
</dbReference>
<evidence type="ECO:0000256" key="2">
    <source>
        <dbReference type="ARBA" id="ARBA00022771"/>
    </source>
</evidence>
<evidence type="ECO:0000256" key="1">
    <source>
        <dbReference type="ARBA" id="ARBA00022723"/>
    </source>
</evidence>
<keyword evidence="2 4" id="KW-0863">Zinc-finger</keyword>
<feature type="domain" description="MYND-type" evidence="6">
    <location>
        <begin position="53"/>
        <end position="91"/>
    </location>
</feature>
<keyword evidence="3" id="KW-0862">Zinc</keyword>
<organism evidence="7 8">
    <name type="scientific">Dendryphion nanum</name>
    <dbReference type="NCBI Taxonomy" id="256645"/>
    <lineage>
        <taxon>Eukaryota</taxon>
        <taxon>Fungi</taxon>
        <taxon>Dikarya</taxon>
        <taxon>Ascomycota</taxon>
        <taxon>Pezizomycotina</taxon>
        <taxon>Dothideomycetes</taxon>
        <taxon>Pleosporomycetidae</taxon>
        <taxon>Pleosporales</taxon>
        <taxon>Torulaceae</taxon>
        <taxon>Dendryphion</taxon>
    </lineage>
</organism>
<reference evidence="7" key="1">
    <citation type="journal article" date="2021" name="Nat. Commun.">
        <title>Genetic determinants of endophytism in the Arabidopsis root mycobiome.</title>
        <authorList>
            <person name="Mesny F."/>
            <person name="Miyauchi S."/>
            <person name="Thiergart T."/>
            <person name="Pickel B."/>
            <person name="Atanasova L."/>
            <person name="Karlsson M."/>
            <person name="Huettel B."/>
            <person name="Barry K.W."/>
            <person name="Haridas S."/>
            <person name="Chen C."/>
            <person name="Bauer D."/>
            <person name="Andreopoulos W."/>
            <person name="Pangilinan J."/>
            <person name="LaButti K."/>
            <person name="Riley R."/>
            <person name="Lipzen A."/>
            <person name="Clum A."/>
            <person name="Drula E."/>
            <person name="Henrissat B."/>
            <person name="Kohler A."/>
            <person name="Grigoriev I.V."/>
            <person name="Martin F.M."/>
            <person name="Hacquard S."/>
        </authorList>
    </citation>
    <scope>NUCLEOTIDE SEQUENCE</scope>
    <source>
        <strain evidence="7">MPI-CAGE-CH-0243</strain>
    </source>
</reference>
<protein>
    <recommendedName>
        <fullName evidence="6">MYND-type domain-containing protein</fullName>
    </recommendedName>
</protein>
<accession>A0A9P9DEC7</accession>
<evidence type="ECO:0000259" key="6">
    <source>
        <dbReference type="PROSITE" id="PS50865"/>
    </source>
</evidence>